<accession>A0A948TH85</accession>
<dbReference type="EMBL" id="JAHLFE010000163">
    <property type="protein sequence ID" value="MBU3844772.1"/>
    <property type="molecule type" value="Genomic_DNA"/>
</dbReference>
<gene>
    <name evidence="1" type="ORF">H9847_07910</name>
</gene>
<comment type="caution">
    <text evidence="1">The sequence shown here is derived from an EMBL/GenBank/DDBJ whole genome shotgun (WGS) entry which is preliminary data.</text>
</comment>
<dbReference type="Pfam" id="PF10139">
    <property type="entry name" value="Virul_Fac"/>
    <property type="match status" value="2"/>
</dbReference>
<name>A0A948TH85_9GAMM</name>
<evidence type="ECO:0000313" key="1">
    <source>
        <dbReference type="EMBL" id="MBU3844772.1"/>
    </source>
</evidence>
<sequence length="1156" mass="125739">MPSVQQEFSNATCATSLGSSWVERNQALEDELHFQAPELFVDLDRTTKRLDYTIHNLTHRPTIGLFGASQAGKSYLVSTLAAGANGKLTTHWDKELINFIRHVNPSGNNSEATGFATRFTHEAQPTPEGFPVALKVLSEMELAMILVNAFFADINQSDVTVPSDESFFLAHLKKLESLVDTAAQQKFFAYPQELMDKLHASAGAAGSAADTDRANSALQVSNSDLEQFFRAGRTVTVNGVTERNYLQPADISELADYVATNSTGKIGGFERMPNFWLKLRHMLPFMTLDGRVQALSVLWQELPIFNETFRTLAHELLKLEGHDTIFAPLGAFVTGSGEGLVQNATGTIMHITKLATMFSDTSTLTCALTGTTDSASAGGAVIATPEVNVSRLAALSLELSFHLEDSGSLDDFDVLDLPGARSRDVVQLKDVISDGAAYKQGEALSDAMQLRGSEFFRRGKVGYLFERYARRNEIEQLLFCIGVNAQQDVTTVLTILSDWVEKNVGETPQKRAQSHNPLTIVLTRYDEVFNRQLRNLQNALPLDMNQELNIALNRIQKLNWFNEWTPGKPFDRVLLARKPNLGELNPWLESEPQTNKELAIRPDCVEAIAQVKAQLMAVPDFQLHIANMAQALEEVLALNDGGVSRISAHIKEHALTEAERQSSRTYKAQAALGECLNLLQPFATRDSAIALEKAKVEAKKLTLGLMQCNAIAPCLDLIRTLMDVEEERLEIIYQHGFSTGSNVRRFVQEVCNYYLENVSLLSRRDNKKVAAIAELIANGYKQVQKNLMADPNSVAYFSLCYDPTEQRFKTPEEFKDDVIFLLNNFYKEVAKTFSSPQIGLKNYMTQMLLRQENINEGFVDIVRVQVQIMSTILSDFNLYLGANLLPNSAAKAALAQSQAQASAAAALSAAANGAPIPVAPAPIPAPAPAAAAGAGAASTPAYGDADPYQAVSPAAPAGGYGGGMGFGDEGMEDDFSDLVGTADENDYGAYTPVTPAAASATPAIAVAAAAAAANPADAAAAQAGFRTQTVAYTARPNAAINASGVGLQQLISVEQSVLGTTEGPLNHFTHQQSKISYHEGGGRAVFAPFTQVDDTNILPHLDADSADYEFHFISDYMSTLMFMMCQINVLAQSKFKFPAQENLLLCQILSTMEACQ</sequence>
<dbReference type="AlphaFoldDB" id="A0A948TH85"/>
<evidence type="ECO:0000313" key="2">
    <source>
        <dbReference type="Proteomes" id="UP000733611"/>
    </source>
</evidence>
<organism evidence="1 2">
    <name type="scientific">Candidatus Anaerobiospirillum pullicola</name>
    <dbReference type="NCBI Taxonomy" id="2838451"/>
    <lineage>
        <taxon>Bacteria</taxon>
        <taxon>Pseudomonadati</taxon>
        <taxon>Pseudomonadota</taxon>
        <taxon>Gammaproteobacteria</taxon>
        <taxon>Aeromonadales</taxon>
        <taxon>Succinivibrionaceae</taxon>
        <taxon>Anaerobiospirillum</taxon>
    </lineage>
</organism>
<dbReference type="InterPro" id="IPR017030">
    <property type="entry name" value="Vir_effector_SfrC"/>
</dbReference>
<reference evidence="1" key="1">
    <citation type="journal article" date="2021" name="PeerJ">
        <title>Extensive microbial diversity within the chicken gut microbiome revealed by metagenomics and culture.</title>
        <authorList>
            <person name="Gilroy R."/>
            <person name="Ravi A."/>
            <person name="Getino M."/>
            <person name="Pursley I."/>
            <person name="Horton D.L."/>
            <person name="Alikhan N.F."/>
            <person name="Baker D."/>
            <person name="Gharbi K."/>
            <person name="Hall N."/>
            <person name="Watson M."/>
            <person name="Adriaenssens E.M."/>
            <person name="Foster-Nyarko E."/>
            <person name="Jarju S."/>
            <person name="Secka A."/>
            <person name="Antonio M."/>
            <person name="Oren A."/>
            <person name="Chaudhuri R.R."/>
            <person name="La Ragione R."/>
            <person name="Hildebrand F."/>
            <person name="Pallen M.J."/>
        </authorList>
    </citation>
    <scope>NUCLEOTIDE SEQUENCE</scope>
    <source>
        <strain evidence="1">378</strain>
    </source>
</reference>
<reference evidence="1" key="2">
    <citation type="submission" date="2021-04" db="EMBL/GenBank/DDBJ databases">
        <authorList>
            <person name="Gilroy R."/>
        </authorList>
    </citation>
    <scope>NUCLEOTIDE SEQUENCE</scope>
    <source>
        <strain evidence="1">378</strain>
    </source>
</reference>
<protein>
    <submittedName>
        <fullName evidence="1">Virulence factor</fullName>
    </submittedName>
</protein>
<proteinExistence type="predicted"/>
<dbReference type="Proteomes" id="UP000733611">
    <property type="component" value="Unassembled WGS sequence"/>
</dbReference>